<dbReference type="CDD" id="cd00121">
    <property type="entry name" value="MATH"/>
    <property type="match status" value="1"/>
</dbReference>
<reference evidence="5 6" key="1">
    <citation type="submission" date="2016-09" db="EMBL/GenBank/DDBJ databases">
        <title>Extensive genetic diversity and differential bi-allelic expression allows diatom success in the polar Southern Ocean.</title>
        <authorList>
            <consortium name="DOE Joint Genome Institute"/>
            <person name="Mock T."/>
            <person name="Otillar R.P."/>
            <person name="Strauss J."/>
            <person name="Dupont C."/>
            <person name="Frickenhaus S."/>
            <person name="Maumus F."/>
            <person name="Mcmullan M."/>
            <person name="Sanges R."/>
            <person name="Schmutz J."/>
            <person name="Toseland A."/>
            <person name="Valas R."/>
            <person name="Veluchamy A."/>
            <person name="Ward B.J."/>
            <person name="Allen A."/>
            <person name="Barry K."/>
            <person name="Falciatore A."/>
            <person name="Ferrante M."/>
            <person name="Fortunato A.E."/>
            <person name="Gloeckner G."/>
            <person name="Gruber A."/>
            <person name="Hipkin R."/>
            <person name="Janech M."/>
            <person name="Kroth P."/>
            <person name="Leese F."/>
            <person name="Lindquist E."/>
            <person name="Lyon B.R."/>
            <person name="Martin J."/>
            <person name="Mayer C."/>
            <person name="Parker M."/>
            <person name="Quesneville H."/>
            <person name="Raymond J."/>
            <person name="Uhlig C."/>
            <person name="Valentin K.U."/>
            <person name="Worden A.Z."/>
            <person name="Armbrust E.V."/>
            <person name="Bowler C."/>
            <person name="Green B."/>
            <person name="Moulton V."/>
            <person name="Van Oosterhout C."/>
            <person name="Grigoriev I."/>
        </authorList>
    </citation>
    <scope>NUCLEOTIDE SEQUENCE [LARGE SCALE GENOMIC DNA]</scope>
    <source>
        <strain evidence="5 6">CCMP1102</strain>
    </source>
</reference>
<dbReference type="GO" id="GO:0016567">
    <property type="term" value="P:protein ubiquitination"/>
    <property type="evidence" value="ECO:0007669"/>
    <property type="project" value="InterPro"/>
</dbReference>
<dbReference type="Pfam" id="PF22486">
    <property type="entry name" value="MATH_2"/>
    <property type="match status" value="1"/>
</dbReference>
<proteinExistence type="predicted"/>
<evidence type="ECO:0008006" key="7">
    <source>
        <dbReference type="Google" id="ProtNLM"/>
    </source>
</evidence>
<evidence type="ECO:0000259" key="4">
    <source>
        <dbReference type="PROSITE" id="PS50800"/>
    </source>
</evidence>
<dbReference type="SMART" id="SM00061">
    <property type="entry name" value="MATH"/>
    <property type="match status" value="1"/>
</dbReference>
<dbReference type="Pfam" id="PF00651">
    <property type="entry name" value="BTB"/>
    <property type="match status" value="1"/>
</dbReference>
<feature type="domain" description="SAP" evidence="4">
    <location>
        <begin position="367"/>
        <end position="401"/>
    </location>
</feature>
<feature type="region of interest" description="Disordered" evidence="1">
    <location>
        <begin position="497"/>
        <end position="522"/>
    </location>
</feature>
<feature type="compositionally biased region" description="Pro residues" evidence="1">
    <location>
        <begin position="513"/>
        <end position="522"/>
    </location>
</feature>
<dbReference type="Gene3D" id="1.25.40.420">
    <property type="match status" value="1"/>
</dbReference>
<dbReference type="InParanoid" id="A0A1E7ERL8"/>
<dbReference type="Proteomes" id="UP000095751">
    <property type="component" value="Unassembled WGS sequence"/>
</dbReference>
<dbReference type="PROSITE" id="PS50097">
    <property type="entry name" value="BTB"/>
    <property type="match status" value="1"/>
</dbReference>
<accession>A0A1E7ERL8</accession>
<dbReference type="KEGG" id="fcy:FRACYDRAFT_249532"/>
<dbReference type="InterPro" id="IPR002083">
    <property type="entry name" value="MATH/TRAF_dom"/>
</dbReference>
<dbReference type="Gene3D" id="3.30.710.10">
    <property type="entry name" value="Potassium Channel Kv1.1, Chain A"/>
    <property type="match status" value="1"/>
</dbReference>
<dbReference type="SMART" id="SM00225">
    <property type="entry name" value="BTB"/>
    <property type="match status" value="1"/>
</dbReference>
<evidence type="ECO:0000313" key="5">
    <source>
        <dbReference type="EMBL" id="OEU08638.1"/>
    </source>
</evidence>
<dbReference type="SUPFAM" id="SSF49599">
    <property type="entry name" value="TRAF domain-like"/>
    <property type="match status" value="1"/>
</dbReference>
<dbReference type="PANTHER" id="PTHR26379">
    <property type="entry name" value="BTB/POZ AND MATH DOMAIN-CONTAINING PROTEIN 1"/>
    <property type="match status" value="1"/>
</dbReference>
<dbReference type="PROSITE" id="PS50144">
    <property type="entry name" value="MATH"/>
    <property type="match status" value="1"/>
</dbReference>
<evidence type="ECO:0000259" key="2">
    <source>
        <dbReference type="PROSITE" id="PS50097"/>
    </source>
</evidence>
<dbReference type="InterPro" id="IPR045005">
    <property type="entry name" value="BPM1-6"/>
</dbReference>
<evidence type="ECO:0000256" key="1">
    <source>
        <dbReference type="SAM" id="MobiDB-lite"/>
    </source>
</evidence>
<keyword evidence="6" id="KW-1185">Reference proteome</keyword>
<evidence type="ECO:0000259" key="3">
    <source>
        <dbReference type="PROSITE" id="PS50144"/>
    </source>
</evidence>
<gene>
    <name evidence="5" type="ORF">FRACYDRAFT_249532</name>
</gene>
<dbReference type="EMBL" id="KV784379">
    <property type="protein sequence ID" value="OEU08638.1"/>
    <property type="molecule type" value="Genomic_DNA"/>
</dbReference>
<dbReference type="InterPro" id="IPR008974">
    <property type="entry name" value="TRAF-like"/>
</dbReference>
<dbReference type="InterPro" id="IPR011333">
    <property type="entry name" value="SKP1/BTB/POZ_sf"/>
</dbReference>
<dbReference type="PANTHER" id="PTHR26379:SF187">
    <property type="entry name" value="OS07G0655300 PROTEIN"/>
    <property type="match status" value="1"/>
</dbReference>
<protein>
    <recommendedName>
        <fullName evidence="7">POZ domain-containing protein</fullName>
    </recommendedName>
</protein>
<feature type="domain" description="MATH" evidence="3">
    <location>
        <begin position="25"/>
        <end position="146"/>
    </location>
</feature>
<name>A0A1E7ERL8_9STRA</name>
<dbReference type="SUPFAM" id="SSF54695">
    <property type="entry name" value="POZ domain"/>
    <property type="match status" value="1"/>
</dbReference>
<dbReference type="OrthoDB" id="681301at2759"/>
<dbReference type="InterPro" id="IPR003034">
    <property type="entry name" value="SAP_dom"/>
</dbReference>
<sequence length="522" mass="59230">MAGQKRKYVGTASVGDAPKQLLENVETMRFVFHNFTDLKEERGDSVYTPPLEAFGYLWRVVLYPRGNNDSSSETGYISCYLQYVGDVNYKPAAKYSFRCKDCCYECETRVFDDNRKMLGLSSYLKRKEVLEQCLEADGSLVIDVDLQITADSKRVWYPKKLQREEILVQSYSDSSNTTSDIVFVVEGMDYHAHKMILLLRAKTLYELSKEQYITSDDDQPRVPLSHIKGETFRKILEYIYTVNTTPKLDDVSSAEDLILAADRFDCTQLKLYVESTIVDKFLTTENAASMLVLGDSHSLALLKEAAMNMYASDPIILQESESWSEINESNRLLEELLKFVSLKLVSSKNGETTAYFPIVIQDNATIIEHLDVTTLREQLQDKKLDLDGSREILVQRLKSWWESLPKIIVVSNSANASHKKVDGIYTRDFYSSSDGSPRYSMIGIREGNNCVYSIFRCKTSDGKQYWYLSIVPKGKTPGTSDDIDFYVFSSTGDCPDSPPLTGWRTTAEATAENPPPTLSFSE</sequence>
<dbReference type="Gene3D" id="2.60.210.10">
    <property type="entry name" value="Apoptosis, Tumor Necrosis Factor Receptor Associated Protein 2, Chain A"/>
    <property type="match status" value="1"/>
</dbReference>
<organism evidence="5 6">
    <name type="scientific">Fragilariopsis cylindrus CCMP1102</name>
    <dbReference type="NCBI Taxonomy" id="635003"/>
    <lineage>
        <taxon>Eukaryota</taxon>
        <taxon>Sar</taxon>
        <taxon>Stramenopiles</taxon>
        <taxon>Ochrophyta</taxon>
        <taxon>Bacillariophyta</taxon>
        <taxon>Bacillariophyceae</taxon>
        <taxon>Bacillariophycidae</taxon>
        <taxon>Bacillariales</taxon>
        <taxon>Bacillariaceae</taxon>
        <taxon>Fragilariopsis</taxon>
    </lineage>
</organism>
<feature type="domain" description="BTB" evidence="2">
    <location>
        <begin position="179"/>
        <end position="241"/>
    </location>
</feature>
<dbReference type="PROSITE" id="PS50800">
    <property type="entry name" value="SAP"/>
    <property type="match status" value="1"/>
</dbReference>
<dbReference type="AlphaFoldDB" id="A0A1E7ERL8"/>
<dbReference type="InterPro" id="IPR000210">
    <property type="entry name" value="BTB/POZ_dom"/>
</dbReference>
<evidence type="ECO:0000313" key="6">
    <source>
        <dbReference type="Proteomes" id="UP000095751"/>
    </source>
</evidence>